<sequence length="210" mass="24107">MIVEIVDRIMPEAGLKHEVVFQPTWDALLSDTEEGRYQATFPWYLNEKRAQRFLYTDPLMSNYIVPFVLTAGHVRTSEREGLAGHRFCRPQGYFTHDLNDLLKQPGTTLEQPATLKHCFKLLKAGAVDVIPVDIFSAKEAIETVFDNPEAVRRLSFVFSRQEMHILVPKQAAGSQELVDRINLAIAKLELRGVLQSIRDIHANRFLRQYQ</sequence>
<dbReference type="STRING" id="1318628.MARLIPOL_07039"/>
<dbReference type="HOGENOM" id="CLU_1308914_0_0_6"/>
<name>R8B1N9_9GAMM</name>
<dbReference type="PANTHER" id="PTHR35936">
    <property type="entry name" value="MEMBRANE-BOUND LYTIC MUREIN TRANSGLYCOSYLASE F"/>
    <property type="match status" value="1"/>
</dbReference>
<gene>
    <name evidence="4" type="ORF">MARLIPOL_07039</name>
</gene>
<dbReference type="SUPFAM" id="SSF53850">
    <property type="entry name" value="Periplasmic binding protein-like II"/>
    <property type="match status" value="1"/>
</dbReference>
<dbReference type="Pfam" id="PF00497">
    <property type="entry name" value="SBP_bac_3"/>
    <property type="match status" value="1"/>
</dbReference>
<dbReference type="InterPro" id="IPR001638">
    <property type="entry name" value="Solute-binding_3/MltF_N"/>
</dbReference>
<dbReference type="Proteomes" id="UP000016540">
    <property type="component" value="Unassembled WGS sequence"/>
</dbReference>
<comment type="similarity">
    <text evidence="1">Belongs to the bacterial solute-binding protein 3 family.</text>
</comment>
<dbReference type="AlphaFoldDB" id="R8B1N9"/>
<evidence type="ECO:0000256" key="2">
    <source>
        <dbReference type="ARBA" id="ARBA00022729"/>
    </source>
</evidence>
<evidence type="ECO:0000256" key="1">
    <source>
        <dbReference type="ARBA" id="ARBA00010333"/>
    </source>
</evidence>
<dbReference type="Gene3D" id="3.40.190.10">
    <property type="entry name" value="Periplasmic binding protein-like II"/>
    <property type="match status" value="2"/>
</dbReference>
<comment type="caution">
    <text evidence="4">The sequence shown here is derived from an EMBL/GenBank/DDBJ whole genome shotgun (WGS) entry which is preliminary data.</text>
</comment>
<feature type="domain" description="Solute-binding protein family 3/N-terminal" evidence="3">
    <location>
        <begin position="3"/>
        <end position="199"/>
    </location>
</feature>
<evidence type="ECO:0000313" key="5">
    <source>
        <dbReference type="Proteomes" id="UP000016540"/>
    </source>
</evidence>
<dbReference type="EMBL" id="ASAD01000010">
    <property type="protein sequence ID" value="EON92487.1"/>
    <property type="molecule type" value="Genomic_DNA"/>
</dbReference>
<dbReference type="PANTHER" id="PTHR35936:SF25">
    <property type="entry name" value="ABC TRANSPORTER SUBSTRATE-BINDING PROTEIN"/>
    <property type="match status" value="1"/>
</dbReference>
<organism evidence="4 5">
    <name type="scientific">Marinobacter lipolyticus SM19</name>
    <dbReference type="NCBI Taxonomy" id="1318628"/>
    <lineage>
        <taxon>Bacteria</taxon>
        <taxon>Pseudomonadati</taxon>
        <taxon>Pseudomonadota</taxon>
        <taxon>Gammaproteobacteria</taxon>
        <taxon>Pseudomonadales</taxon>
        <taxon>Marinobacteraceae</taxon>
        <taxon>Marinobacter</taxon>
    </lineage>
</organism>
<protein>
    <submittedName>
        <fullName evidence="4">Amino acid ABC transporter periplasmic protein</fullName>
    </submittedName>
</protein>
<proteinExistence type="inferred from homology"/>
<evidence type="ECO:0000259" key="3">
    <source>
        <dbReference type="Pfam" id="PF00497"/>
    </source>
</evidence>
<keyword evidence="5" id="KW-1185">Reference proteome</keyword>
<reference evidence="4 5" key="1">
    <citation type="journal article" date="2013" name="Genome Announc.">
        <title>Draft Genome Sequence of the Moderately Halophilic Bacterium Marinobacter lipolyticus Strain SM19.</title>
        <authorList>
            <person name="Papke R.T."/>
            <person name="de la Haba R.R."/>
            <person name="Infante-Dominguez C."/>
            <person name="Perez D."/>
            <person name="Sanchez-Porro C."/>
            <person name="Lapierre P."/>
            <person name="Ventosa A."/>
        </authorList>
    </citation>
    <scope>NUCLEOTIDE SEQUENCE [LARGE SCALE GENOMIC DNA]</scope>
    <source>
        <strain evidence="4 5">SM19</strain>
    </source>
</reference>
<evidence type="ECO:0000313" key="4">
    <source>
        <dbReference type="EMBL" id="EON92487.1"/>
    </source>
</evidence>
<accession>R8B1N9</accession>
<dbReference type="eggNOG" id="COG0834">
    <property type="taxonomic scope" value="Bacteria"/>
</dbReference>
<keyword evidence="2" id="KW-0732">Signal</keyword>
<dbReference type="PATRIC" id="fig|1318628.3.peg.1408"/>